<protein>
    <submittedName>
        <fullName evidence="1">Uncharacterized protein</fullName>
    </submittedName>
</protein>
<gene>
    <name evidence="1" type="ORF">OIN59_19965</name>
</gene>
<comment type="caution">
    <text evidence="1">The sequence shown here is derived from an EMBL/GenBank/DDBJ whole genome shotgun (WGS) entry which is preliminary data.</text>
</comment>
<reference evidence="1" key="1">
    <citation type="submission" date="2022-10" db="EMBL/GenBank/DDBJ databases">
        <title>Description of microaerobic benzene degrading bacteria.</title>
        <authorList>
            <person name="Bedics A."/>
            <person name="Tancsics A."/>
            <person name="Banerjee S."/>
        </authorList>
    </citation>
    <scope>NUCLEOTIDE SEQUENCE</scope>
    <source>
        <strain evidence="1">D2M1</strain>
    </source>
</reference>
<organism evidence="1 2">
    <name type="scientific">Acidovorax benzenivorans</name>
    <dbReference type="NCBI Taxonomy" id="2987520"/>
    <lineage>
        <taxon>Bacteria</taxon>
        <taxon>Pseudomonadati</taxon>
        <taxon>Pseudomonadota</taxon>
        <taxon>Betaproteobacteria</taxon>
        <taxon>Burkholderiales</taxon>
        <taxon>Comamonadaceae</taxon>
        <taxon>Acidovorax</taxon>
    </lineage>
</organism>
<dbReference type="Proteomes" id="UP001148932">
    <property type="component" value="Unassembled WGS sequence"/>
</dbReference>
<keyword evidence="2" id="KW-1185">Reference proteome</keyword>
<sequence length="60" mass="6518">MKAIRKTAARMYIDCMAQTAALNKEPTPAPAKHKQPKRLNGGCLLYQLPGVSLQLQPPAS</sequence>
<accession>A0ABT5S328</accession>
<evidence type="ECO:0000313" key="1">
    <source>
        <dbReference type="EMBL" id="MDD2179722.1"/>
    </source>
</evidence>
<name>A0ABT5S328_9BURK</name>
<dbReference type="EMBL" id="JAPCKI010000015">
    <property type="protein sequence ID" value="MDD2179722.1"/>
    <property type="molecule type" value="Genomic_DNA"/>
</dbReference>
<proteinExistence type="predicted"/>
<evidence type="ECO:0000313" key="2">
    <source>
        <dbReference type="Proteomes" id="UP001148932"/>
    </source>
</evidence>